<dbReference type="InterPro" id="IPR006612">
    <property type="entry name" value="THAP_Znf"/>
</dbReference>
<sequence length="725" mass="83680">MLYKQFFLLNEKTIYYLWCFSLRQLFQIHKAFICLPYQIKMVGSTCCFRDCVVTTSGYPTMHFFRFPLKDHVRFRSWIRYCQAENMDNMNYTRQKNRAVCARHFRDELFMNYRKERLVKWAVPSIFRLSANKALDFDLDLEHGVLITIPAPVDAHLVPPLEFKCPLALENDVHLLKKLKELNLKMSHESLVHSDKEVNGYNTSIKIEEGIHFTTGDTSQDSYIFLINHTDEAFDCKREKDEPESEYAQVFTANKRIKIEDVNSEYLDTSSKALILSSNQTHEAITRKYQTRDKEKLVISRATIASALRGRVTSKPELRECNKINPSKTYSTTSLSDKKTCASNRAITITNAFTLSEPLQLSTKLSNESAPHTLCQTKLSKAAAMQVNLSASNYLGIETPSSLQHHKKLLTVRNANDLKDLPIVPKTRATLNEKQILESRLLHFQRKSMRKGKVIKNLMVELFTANRENKSLRKKLKSLSPNFLENCQLPQQCKEYEVEVQKTHSKSLTNDTQCEIRVLQTRLEVATQQLEELAKELRSSKENCDAVQKKTMIYRENAALAEHKFKVLKSKYDSIVCKYLNLSRSHEDLGNRVEGIALKDKRIAQIMQNKLKALNSDNDKTTNALISTANTCSEPAISGLYLKTQLLNSITGYINDSMLALLRMEMFGGPEREWKPDERQIAVDLLCLGETVYKYFTDVWRLRLPRLQDARIWAETGDEKLEEDEE</sequence>
<dbReference type="VEuPathDB" id="VectorBase:SCAU015861"/>
<dbReference type="AlphaFoldDB" id="A0A1I8QCJ3"/>
<dbReference type="GO" id="GO:0008270">
    <property type="term" value="F:zinc ion binding"/>
    <property type="evidence" value="ECO:0007669"/>
    <property type="project" value="UniProtKB-KW"/>
</dbReference>
<reference evidence="8" key="1">
    <citation type="submission" date="2020-05" db="UniProtKB">
        <authorList>
            <consortium name="EnsemblMetazoa"/>
        </authorList>
    </citation>
    <scope>IDENTIFICATION</scope>
    <source>
        <strain evidence="8">USDA</strain>
    </source>
</reference>
<keyword evidence="1" id="KW-0479">Metal-binding</keyword>
<dbReference type="Proteomes" id="UP000095300">
    <property type="component" value="Unassembled WGS sequence"/>
</dbReference>
<dbReference type="SUPFAM" id="SSF57716">
    <property type="entry name" value="Glucocorticoid receptor-like (DNA-binding domain)"/>
    <property type="match status" value="1"/>
</dbReference>
<proteinExistence type="predicted"/>
<evidence type="ECO:0000256" key="3">
    <source>
        <dbReference type="ARBA" id="ARBA00022833"/>
    </source>
</evidence>
<evidence type="ECO:0000256" key="1">
    <source>
        <dbReference type="ARBA" id="ARBA00022723"/>
    </source>
</evidence>
<evidence type="ECO:0000256" key="4">
    <source>
        <dbReference type="ARBA" id="ARBA00023125"/>
    </source>
</evidence>
<evidence type="ECO:0000256" key="6">
    <source>
        <dbReference type="SAM" id="Coils"/>
    </source>
</evidence>
<dbReference type="SMART" id="SM00980">
    <property type="entry name" value="THAP"/>
    <property type="match status" value="1"/>
</dbReference>
<keyword evidence="4 5" id="KW-0238">DNA-binding</keyword>
<evidence type="ECO:0000256" key="2">
    <source>
        <dbReference type="ARBA" id="ARBA00022771"/>
    </source>
</evidence>
<keyword evidence="9" id="KW-1185">Reference proteome</keyword>
<keyword evidence="2 5" id="KW-0863">Zinc-finger</keyword>
<keyword evidence="3" id="KW-0862">Zinc</keyword>
<evidence type="ECO:0000313" key="8">
    <source>
        <dbReference type="EnsemblMetazoa" id="SCAU015861-PA"/>
    </source>
</evidence>
<protein>
    <recommendedName>
        <fullName evidence="7">THAP-type domain-containing protein</fullName>
    </recommendedName>
</protein>
<feature type="domain" description="THAP-type" evidence="7">
    <location>
        <begin position="41"/>
        <end position="126"/>
    </location>
</feature>
<feature type="coiled-coil region" evidence="6">
    <location>
        <begin position="515"/>
        <end position="549"/>
    </location>
</feature>
<evidence type="ECO:0000313" key="9">
    <source>
        <dbReference type="Proteomes" id="UP000095300"/>
    </source>
</evidence>
<accession>A0A1I8QCJ3</accession>
<dbReference type="Pfam" id="PF05485">
    <property type="entry name" value="THAP"/>
    <property type="match status" value="1"/>
</dbReference>
<organism evidence="8 9">
    <name type="scientific">Stomoxys calcitrans</name>
    <name type="common">Stable fly</name>
    <name type="synonym">Conops calcitrans</name>
    <dbReference type="NCBI Taxonomy" id="35570"/>
    <lineage>
        <taxon>Eukaryota</taxon>
        <taxon>Metazoa</taxon>
        <taxon>Ecdysozoa</taxon>
        <taxon>Arthropoda</taxon>
        <taxon>Hexapoda</taxon>
        <taxon>Insecta</taxon>
        <taxon>Pterygota</taxon>
        <taxon>Neoptera</taxon>
        <taxon>Endopterygota</taxon>
        <taxon>Diptera</taxon>
        <taxon>Brachycera</taxon>
        <taxon>Muscomorpha</taxon>
        <taxon>Muscoidea</taxon>
        <taxon>Muscidae</taxon>
        <taxon>Stomoxys</taxon>
    </lineage>
</organism>
<dbReference type="OrthoDB" id="7683421at2759"/>
<dbReference type="STRING" id="35570.A0A1I8QCJ3"/>
<dbReference type="SMART" id="SM00692">
    <property type="entry name" value="DM3"/>
    <property type="match status" value="1"/>
</dbReference>
<dbReference type="GO" id="GO:0003677">
    <property type="term" value="F:DNA binding"/>
    <property type="evidence" value="ECO:0007669"/>
    <property type="project" value="UniProtKB-UniRule"/>
</dbReference>
<evidence type="ECO:0000256" key="5">
    <source>
        <dbReference type="PROSITE-ProRule" id="PRU00309"/>
    </source>
</evidence>
<keyword evidence="6" id="KW-0175">Coiled coil</keyword>
<dbReference type="KEGG" id="scac:106088958"/>
<evidence type="ECO:0000259" key="7">
    <source>
        <dbReference type="PROSITE" id="PS50950"/>
    </source>
</evidence>
<dbReference type="EnsemblMetazoa" id="SCAU015861-RA">
    <property type="protein sequence ID" value="SCAU015861-PA"/>
    <property type="gene ID" value="SCAU015861"/>
</dbReference>
<dbReference type="PROSITE" id="PS50950">
    <property type="entry name" value="ZF_THAP"/>
    <property type="match status" value="1"/>
</dbReference>
<gene>
    <name evidence="8" type="primary">106088958</name>
</gene>
<name>A0A1I8QCJ3_STOCA</name>